<dbReference type="InterPro" id="IPR029058">
    <property type="entry name" value="AB_hydrolase_fold"/>
</dbReference>
<dbReference type="EMBL" id="VJWX01000249">
    <property type="protein sequence ID" value="TVT42289.1"/>
    <property type="molecule type" value="Genomic_DNA"/>
</dbReference>
<dbReference type="InterPro" id="IPR050471">
    <property type="entry name" value="AB_hydrolase"/>
</dbReference>
<dbReference type="PRINTS" id="PR00111">
    <property type="entry name" value="ABHYDROLASE"/>
</dbReference>
<accession>A0A558C0J6</accession>
<dbReference type="RefSeq" id="WP_144590711.1">
    <property type="nucleotide sequence ID" value="NZ_VJWX01000249.1"/>
</dbReference>
<dbReference type="OrthoDB" id="8957634at2"/>
<name>A0A558C0J6_9PSEU</name>
<comment type="caution">
    <text evidence="2">The sequence shown here is derived from an EMBL/GenBank/DDBJ whole genome shotgun (WGS) entry which is preliminary data.</text>
</comment>
<feature type="domain" description="AB hydrolase-1" evidence="1">
    <location>
        <begin position="22"/>
        <end position="255"/>
    </location>
</feature>
<dbReference type="Pfam" id="PF00561">
    <property type="entry name" value="Abhydrolase_1"/>
    <property type="match status" value="1"/>
</dbReference>
<dbReference type="SUPFAM" id="SSF53474">
    <property type="entry name" value="alpha/beta-Hydrolases"/>
    <property type="match status" value="1"/>
</dbReference>
<dbReference type="AlphaFoldDB" id="A0A558C0J6"/>
<dbReference type="PANTHER" id="PTHR43433:SF5">
    <property type="entry name" value="AB HYDROLASE-1 DOMAIN-CONTAINING PROTEIN"/>
    <property type="match status" value="1"/>
</dbReference>
<reference evidence="2 3" key="2">
    <citation type="submission" date="2019-08" db="EMBL/GenBank/DDBJ databases">
        <title>Amycolatopsis acidicola sp. nov., isolated from peat swamp forest soil.</title>
        <authorList>
            <person name="Srisuk N."/>
        </authorList>
    </citation>
    <scope>NUCLEOTIDE SEQUENCE [LARGE SCALE GENOMIC DNA]</scope>
    <source>
        <strain evidence="2 3">TBRC 6029</strain>
    </source>
</reference>
<dbReference type="GO" id="GO:0016787">
    <property type="term" value="F:hydrolase activity"/>
    <property type="evidence" value="ECO:0007669"/>
    <property type="project" value="UniProtKB-KW"/>
</dbReference>
<protein>
    <submittedName>
        <fullName evidence="2">Alpha/beta fold hydrolase</fullName>
    </submittedName>
</protein>
<reference evidence="2 3" key="1">
    <citation type="submission" date="2019-07" db="EMBL/GenBank/DDBJ databases">
        <authorList>
            <person name="Duangmal K."/>
            <person name="Teo W.F.A."/>
        </authorList>
    </citation>
    <scope>NUCLEOTIDE SEQUENCE [LARGE SCALE GENOMIC DNA]</scope>
    <source>
        <strain evidence="2 3">TBRC 6029</strain>
    </source>
</reference>
<dbReference type="InterPro" id="IPR000073">
    <property type="entry name" value="AB_hydrolase_1"/>
</dbReference>
<keyword evidence="3" id="KW-1185">Reference proteome</keyword>
<evidence type="ECO:0000313" key="2">
    <source>
        <dbReference type="EMBL" id="TVT42289.1"/>
    </source>
</evidence>
<dbReference type="PANTHER" id="PTHR43433">
    <property type="entry name" value="HYDROLASE, ALPHA/BETA FOLD FAMILY PROTEIN"/>
    <property type="match status" value="1"/>
</dbReference>
<sequence>MTTFTHQGFTQYYEVLGDRANPPVLLISGLGGVAKSWGQQIERFAESYFVLLPDQRGTGRTTHAIDGYTTGQLARDMVSVVEHAGLRSVHIVGASTGGAIAQHIALGHPDVVRSLTLSSSFARFDPFMRREFGIRRKMAAEWDRFDLLSAYSLFLFSPRFTYDHPERVSEWIEIAGAVRGDQTGDREIDLKRIDMIAAHDTSARLGEIVQPTLVLCGDNNHCTPMPVSEELAKGIPGAELVVFTDAGELIEIEKPDHYFAVVSSFIERHL</sequence>
<dbReference type="Proteomes" id="UP000320011">
    <property type="component" value="Unassembled WGS sequence"/>
</dbReference>
<keyword evidence="2" id="KW-0378">Hydrolase</keyword>
<evidence type="ECO:0000259" key="1">
    <source>
        <dbReference type="Pfam" id="PF00561"/>
    </source>
</evidence>
<organism evidence="2 3">
    <name type="scientific">Amycolatopsis rhizosphaerae</name>
    <dbReference type="NCBI Taxonomy" id="2053003"/>
    <lineage>
        <taxon>Bacteria</taxon>
        <taxon>Bacillati</taxon>
        <taxon>Actinomycetota</taxon>
        <taxon>Actinomycetes</taxon>
        <taxon>Pseudonocardiales</taxon>
        <taxon>Pseudonocardiaceae</taxon>
        <taxon>Amycolatopsis</taxon>
    </lineage>
</organism>
<evidence type="ECO:0000313" key="3">
    <source>
        <dbReference type="Proteomes" id="UP000320011"/>
    </source>
</evidence>
<gene>
    <name evidence="2" type="ORF">FNH05_22575</name>
</gene>
<dbReference type="Gene3D" id="3.40.50.1820">
    <property type="entry name" value="alpha/beta hydrolase"/>
    <property type="match status" value="1"/>
</dbReference>
<proteinExistence type="predicted"/>